<protein>
    <submittedName>
        <fullName evidence="1">Uncharacterized protein</fullName>
    </submittedName>
</protein>
<keyword evidence="2" id="KW-1185">Reference proteome</keyword>
<comment type="caution">
    <text evidence="1">The sequence shown here is derived from an EMBL/GenBank/DDBJ whole genome shotgun (WGS) entry which is preliminary data.</text>
</comment>
<name>I7LID8_9CLOT</name>
<evidence type="ECO:0000313" key="2">
    <source>
        <dbReference type="Proteomes" id="UP000007652"/>
    </source>
</evidence>
<evidence type="ECO:0000313" key="1">
    <source>
        <dbReference type="EMBL" id="CCJ34798.1"/>
    </source>
</evidence>
<dbReference type="Proteomes" id="UP000007652">
    <property type="component" value="Unassembled WGS sequence"/>
</dbReference>
<gene>
    <name evidence="1" type="ORF">CAAU_2715</name>
</gene>
<dbReference type="EMBL" id="CAKP01000159">
    <property type="protein sequence ID" value="CCJ34798.1"/>
    <property type="molecule type" value="Genomic_DNA"/>
</dbReference>
<organism evidence="1 2">
    <name type="scientific">Caloramator australicus RC3</name>
    <dbReference type="NCBI Taxonomy" id="857293"/>
    <lineage>
        <taxon>Bacteria</taxon>
        <taxon>Bacillati</taxon>
        <taxon>Bacillota</taxon>
        <taxon>Clostridia</taxon>
        <taxon>Eubacteriales</taxon>
        <taxon>Clostridiaceae</taxon>
        <taxon>Caloramator</taxon>
    </lineage>
</organism>
<sequence>MSIIERLLFTSHIVHIKHAKKVAEKLGNKLFTSHIVHIKP</sequence>
<reference evidence="1 2" key="1">
    <citation type="journal article" date="2011" name="J. Bacteriol.">
        <title>Draft genome sequence of Caloramator australicus strain RC3T, a thermoanaerobe from the Great Artesian Basin of Australia.</title>
        <authorList>
            <person name="Ogg C.D."/>
            <person name="Patel B.K.C."/>
        </authorList>
    </citation>
    <scope>NUCLEOTIDE SEQUENCE [LARGE SCALE GENOMIC DNA]</scope>
    <source>
        <strain evidence="1 2">RC3</strain>
    </source>
</reference>
<proteinExistence type="predicted"/>
<dbReference type="AlphaFoldDB" id="I7LID8"/>
<accession>I7LID8</accession>